<keyword evidence="2" id="KW-1185">Reference proteome</keyword>
<accession>A0A923L092</accession>
<comment type="caution">
    <text evidence="1">The sequence shown here is derived from an EMBL/GenBank/DDBJ whole genome shotgun (WGS) entry which is preliminary data.</text>
</comment>
<sequence>MKLREKFLIALILLALGLLVYRVADGLTGRALLNAARPAAAYAVDARSFDGG</sequence>
<proteinExistence type="predicted"/>
<dbReference type="Proteomes" id="UP000659630">
    <property type="component" value="Unassembled WGS sequence"/>
</dbReference>
<evidence type="ECO:0000313" key="2">
    <source>
        <dbReference type="Proteomes" id="UP000659630"/>
    </source>
</evidence>
<evidence type="ECO:0000313" key="1">
    <source>
        <dbReference type="EMBL" id="MBC5579967.1"/>
    </source>
</evidence>
<protein>
    <submittedName>
        <fullName evidence="1">Uncharacterized protein</fullName>
    </submittedName>
</protein>
<dbReference type="AlphaFoldDB" id="A0A923L092"/>
<name>A0A923L092_9FIRM</name>
<dbReference type="EMBL" id="JACONZ010000001">
    <property type="protein sequence ID" value="MBC5579967.1"/>
    <property type="molecule type" value="Genomic_DNA"/>
</dbReference>
<dbReference type="RefSeq" id="WP_186886345.1">
    <property type="nucleotide sequence ID" value="NZ_JACONZ010000001.1"/>
</dbReference>
<reference evidence="1" key="1">
    <citation type="submission" date="2020-08" db="EMBL/GenBank/DDBJ databases">
        <title>Genome public.</title>
        <authorList>
            <person name="Liu C."/>
            <person name="Sun Q."/>
        </authorList>
    </citation>
    <scope>NUCLEOTIDE SEQUENCE</scope>
    <source>
        <strain evidence="1">BX8</strain>
    </source>
</reference>
<gene>
    <name evidence="1" type="ORF">H8S23_00430</name>
</gene>
<organism evidence="1 2">
    <name type="scientific">Anaerofilum hominis</name>
    <dbReference type="NCBI Taxonomy" id="2763016"/>
    <lineage>
        <taxon>Bacteria</taxon>
        <taxon>Bacillati</taxon>
        <taxon>Bacillota</taxon>
        <taxon>Clostridia</taxon>
        <taxon>Eubacteriales</taxon>
        <taxon>Oscillospiraceae</taxon>
        <taxon>Anaerofilum</taxon>
    </lineage>
</organism>